<evidence type="ECO:0000259" key="1">
    <source>
        <dbReference type="PROSITE" id="PS51737"/>
    </source>
</evidence>
<dbReference type="InterPro" id="IPR050639">
    <property type="entry name" value="SSR_resolvase"/>
</dbReference>
<name>A0A974BHW5_SEDHY</name>
<dbReference type="InterPro" id="IPR025827">
    <property type="entry name" value="Zn_ribbon_recom_dom"/>
</dbReference>
<dbReference type="PROSITE" id="PS51737">
    <property type="entry name" value="RECOMBINASE_DNA_BIND"/>
    <property type="match status" value="1"/>
</dbReference>
<dbReference type="Pfam" id="PF07508">
    <property type="entry name" value="Recombinase"/>
    <property type="match status" value="1"/>
</dbReference>
<dbReference type="InterPro" id="IPR038109">
    <property type="entry name" value="DNA_bind_recomb_sf"/>
</dbReference>
<sequence length="297" mass="34117">MAWQRKIPFGYTMKNGETLCCPTESAAVKEIFRLYSEGMAYSKIADEMMLRGIPYHKHTSQWNKHMVKRILENERYLGEKEYPPIIEPAIFMDVQLIKGDKNTYTPCPDYIKPIREKAVCGVCGGRMLRDTRASKKVRWYCEKEGCTNRRYIEDEDTRAALTERLDALAQNPILLDWPLPQHGGELTLDAARIQNEVIRELNKAEPGTEYTKMLILACAAEKYSGLPDYTPYHQMQRLKEQITSQPMDDDFRNRTFRTAVREIQLTDGGLGLRLINGKALESAGKEIGKCLQQQSGR</sequence>
<dbReference type="AlphaFoldDB" id="A0A974BHW5"/>
<protein>
    <submittedName>
        <fullName evidence="2">Recombinase family protein</fullName>
    </submittedName>
</protein>
<dbReference type="PANTHER" id="PTHR30461:SF24">
    <property type="entry name" value="SITE-SPECIFIC INTEGRASE_RESOLVASE-RELATED"/>
    <property type="match status" value="1"/>
</dbReference>
<accession>A0A974BHW5</accession>
<evidence type="ECO:0000313" key="2">
    <source>
        <dbReference type="EMBL" id="NYB73166.1"/>
    </source>
</evidence>
<dbReference type="GO" id="GO:0003677">
    <property type="term" value="F:DNA binding"/>
    <property type="evidence" value="ECO:0007669"/>
    <property type="project" value="InterPro"/>
</dbReference>
<keyword evidence="3" id="KW-1185">Reference proteome</keyword>
<dbReference type="Proteomes" id="UP000611629">
    <property type="component" value="Unassembled WGS sequence"/>
</dbReference>
<dbReference type="GO" id="GO:0000150">
    <property type="term" value="F:DNA strand exchange activity"/>
    <property type="evidence" value="ECO:0007669"/>
    <property type="project" value="InterPro"/>
</dbReference>
<dbReference type="Pfam" id="PF13408">
    <property type="entry name" value="Zn_ribbon_recom"/>
    <property type="match status" value="1"/>
</dbReference>
<gene>
    <name evidence="2" type="ORF">HZF24_03315</name>
</gene>
<dbReference type="PANTHER" id="PTHR30461">
    <property type="entry name" value="DNA-INVERTASE FROM LAMBDOID PROPHAGE"/>
    <property type="match status" value="1"/>
</dbReference>
<dbReference type="Gene3D" id="3.90.1750.20">
    <property type="entry name" value="Putative Large Serine Recombinase, Chain B, Domain 2"/>
    <property type="match status" value="1"/>
</dbReference>
<evidence type="ECO:0000313" key="3">
    <source>
        <dbReference type="Proteomes" id="UP000611629"/>
    </source>
</evidence>
<comment type="caution">
    <text evidence="2">The sequence shown here is derived from an EMBL/GenBank/DDBJ whole genome shotgun (WGS) entry which is preliminary data.</text>
</comment>
<proteinExistence type="predicted"/>
<organism evidence="2 3">
    <name type="scientific">Sedimentibacter hydroxybenzoicus DSM 7310</name>
    <dbReference type="NCBI Taxonomy" id="1123245"/>
    <lineage>
        <taxon>Bacteria</taxon>
        <taxon>Bacillati</taxon>
        <taxon>Bacillota</taxon>
        <taxon>Tissierellia</taxon>
        <taxon>Sedimentibacter</taxon>
    </lineage>
</organism>
<reference evidence="2" key="1">
    <citation type="submission" date="2020-07" db="EMBL/GenBank/DDBJ databases">
        <title>Genomic analysis of a strain of Sedimentibacter Hydroxybenzoicus DSM7310.</title>
        <authorList>
            <person name="Ma S."/>
        </authorList>
    </citation>
    <scope>NUCLEOTIDE SEQUENCE</scope>
    <source>
        <strain evidence="2">DSM 7310</strain>
    </source>
</reference>
<feature type="domain" description="Recombinase" evidence="1">
    <location>
        <begin position="8"/>
        <end position="105"/>
    </location>
</feature>
<dbReference type="EMBL" id="JACBNQ010000002">
    <property type="protein sequence ID" value="NYB73166.1"/>
    <property type="molecule type" value="Genomic_DNA"/>
</dbReference>
<dbReference type="InterPro" id="IPR011109">
    <property type="entry name" value="DNA_bind_recombinase_dom"/>
</dbReference>